<dbReference type="Proteomes" id="UP000192756">
    <property type="component" value="Unassembled WGS sequence"/>
</dbReference>
<comment type="subcellular location">
    <subcellularLocation>
        <location evidence="1 7">Cell outer membrane</location>
        <topology evidence="1 7">Multi-pass membrane protein</topology>
    </subcellularLocation>
</comment>
<dbReference type="InterPro" id="IPR039426">
    <property type="entry name" value="TonB-dep_rcpt-like"/>
</dbReference>
<evidence type="ECO:0000256" key="1">
    <source>
        <dbReference type="ARBA" id="ARBA00004571"/>
    </source>
</evidence>
<keyword evidence="3 7" id="KW-1134">Transmembrane beta strand</keyword>
<comment type="similarity">
    <text evidence="7">Belongs to the TonB-dependent receptor family.</text>
</comment>
<organism evidence="9 10">
    <name type="scientific">Pedobacter africanus</name>
    <dbReference type="NCBI Taxonomy" id="151894"/>
    <lineage>
        <taxon>Bacteria</taxon>
        <taxon>Pseudomonadati</taxon>
        <taxon>Bacteroidota</taxon>
        <taxon>Sphingobacteriia</taxon>
        <taxon>Sphingobacteriales</taxon>
        <taxon>Sphingobacteriaceae</taxon>
        <taxon>Pedobacter</taxon>
    </lineage>
</organism>
<dbReference type="NCBIfam" id="TIGR04057">
    <property type="entry name" value="SusC_RagA_signa"/>
    <property type="match status" value="1"/>
</dbReference>
<dbReference type="SUPFAM" id="SSF49464">
    <property type="entry name" value="Carboxypeptidase regulatory domain-like"/>
    <property type="match status" value="1"/>
</dbReference>
<dbReference type="Pfam" id="PF07715">
    <property type="entry name" value="Plug"/>
    <property type="match status" value="1"/>
</dbReference>
<proteinExistence type="inferred from homology"/>
<keyword evidence="4 7" id="KW-0812">Transmembrane</keyword>
<dbReference type="InterPro" id="IPR012910">
    <property type="entry name" value="Plug_dom"/>
</dbReference>
<feature type="domain" description="TonB-dependent receptor plug" evidence="8">
    <location>
        <begin position="241"/>
        <end position="347"/>
    </location>
</feature>
<dbReference type="EMBL" id="FWXT01000002">
    <property type="protein sequence ID" value="SMC88654.1"/>
    <property type="molecule type" value="Genomic_DNA"/>
</dbReference>
<dbReference type="Gene3D" id="3.55.50.30">
    <property type="match status" value="1"/>
</dbReference>
<keyword evidence="6 7" id="KW-0998">Cell outer membrane</keyword>
<evidence type="ECO:0000256" key="2">
    <source>
        <dbReference type="ARBA" id="ARBA00022448"/>
    </source>
</evidence>
<dbReference type="PROSITE" id="PS52016">
    <property type="entry name" value="TONB_DEPENDENT_REC_3"/>
    <property type="match status" value="1"/>
</dbReference>
<keyword evidence="2 7" id="KW-0813">Transport</keyword>
<keyword evidence="10" id="KW-1185">Reference proteome</keyword>
<evidence type="ECO:0000313" key="9">
    <source>
        <dbReference type="EMBL" id="SMC88654.1"/>
    </source>
</evidence>
<sequence>MYKIYTKKWDRPGGFIHKLLLIMRLTTVILLATLMQLSAASFGQKFTYSKRGSTLAEVFQAIETQTGYSIFFANQQIDKRKKIDVSFKDTELKEALDVLAEKSAFEYAIDEKNISIKPKTPSFLSVIQSAAKDLFADDDRNLADIRGVVRNERGEPLEGITVMVKGAKAGTRTNEKGEFLLKGVKKGDVLVFTGVAIEPFEYTVKDDKNIDLNLKARLVQLEEVGINTGYQKISRERFVGSYSQLDSAAFHRRAGMGILERLDGTVTGVLFNKKVFGNNPDQVANFSPIQIRGISTLESNQNPLIIVDNFPYTFDLSTLNPNDIQDITVLKDAAATSIWGSRAGNGVIVITTKKGKFNQPLHVSWNSNLTIQDKPDLYYNSQVSSSDFIDFERELFSEGAYDFILADPSMGPVSPVVDVLNQVRNGSLTESEGNIKINNLRNVDTRDQLNRYVYQNGVSQQHSVNIGGGNNNINYSISLGYNNTKPDIKNSENNDQYTINSTASFKVGKRVNISTGINLSQGTQRTAALPAFSMYPYLQLADENGNALPVVNRYRISYVDTVGKGKLLDWHFRPLDELKFADQSNITRNNILNAGISYAAVSWLTLEFLGQYNFQNTDASVFKSIESFETRNLINRFTNLTFTDLQRRYPIPLGGILDKNSSKSNSYNFRGGISVNKNWNNHQFSAMISGDLSDARGSSNSSRYYGYQPDFAGYSLYMDYVNRYLVYPLNTGSTDQIPTENKLVAENISRFVSLTGNVSYMFRNKYSIYGSARRDGSNLFGVSTNNKWKPLWSVGVAWQIDKEKFFDLSWIDQLKLRSSFGYSGNVNNTIPGILTITILPNPNFLTGLKSAIRGNLPNPNLRWEEVKIFNSGVDFSLFKNRISGNVEYYRKSSVDLITAIGLAPSVGATFNNMNVASLKGGGLDLNLNAKVLQNDIHWSIQVGLSHAKMKVEKMYLFNNYGAIQFVSSGINPSIGKIAFGLGSYKWAGLDPETGDPRGVLNGEISKDYWGIMSDSVDNQVFHGSSIPLYSGFVTNNFSWRKLSISFNIGYKFGFYFRKPTIDYLDLASKSFLHSDYYKRWQKPGDEKYTSVPSLTYPSNDPGRDEFYSKSEVNVLRGDHIRLQDIRVQYNFDALLKHNSVFKNLSAFMYANNLNVIVWRKNKSNLDPDYAGSNNNLLTPPVKSLTFGLSANF</sequence>
<evidence type="ECO:0000313" key="10">
    <source>
        <dbReference type="Proteomes" id="UP000192756"/>
    </source>
</evidence>
<dbReference type="Gene3D" id="2.40.170.20">
    <property type="entry name" value="TonB-dependent receptor, beta-barrel domain"/>
    <property type="match status" value="1"/>
</dbReference>
<evidence type="ECO:0000259" key="8">
    <source>
        <dbReference type="Pfam" id="PF07715"/>
    </source>
</evidence>
<dbReference type="STRING" id="151894.SAMN04488524_3214"/>
<reference evidence="10" key="1">
    <citation type="submission" date="2017-04" db="EMBL/GenBank/DDBJ databases">
        <authorList>
            <person name="Varghese N."/>
            <person name="Submissions S."/>
        </authorList>
    </citation>
    <scope>NUCLEOTIDE SEQUENCE [LARGE SCALE GENOMIC DNA]</scope>
    <source>
        <strain evidence="10">DSM 12126</strain>
    </source>
</reference>
<dbReference type="InterPro" id="IPR023997">
    <property type="entry name" value="TonB-dep_OMP_SusC/RagA_CS"/>
</dbReference>
<protein>
    <submittedName>
        <fullName evidence="9">TonB-linked outer membrane protein, SusC/RagA family</fullName>
    </submittedName>
</protein>
<dbReference type="InterPro" id="IPR023996">
    <property type="entry name" value="TonB-dep_OMP_SusC/RagA"/>
</dbReference>
<dbReference type="Gene3D" id="2.60.40.1120">
    <property type="entry name" value="Carboxypeptidase-like, regulatory domain"/>
    <property type="match status" value="1"/>
</dbReference>
<evidence type="ECO:0000256" key="5">
    <source>
        <dbReference type="ARBA" id="ARBA00023136"/>
    </source>
</evidence>
<evidence type="ECO:0000256" key="3">
    <source>
        <dbReference type="ARBA" id="ARBA00022452"/>
    </source>
</evidence>
<dbReference type="InterPro" id="IPR037066">
    <property type="entry name" value="Plug_dom_sf"/>
</dbReference>
<dbReference type="InterPro" id="IPR036942">
    <property type="entry name" value="Beta-barrel_TonB_sf"/>
</dbReference>
<dbReference type="AlphaFoldDB" id="A0A1W2CUS6"/>
<evidence type="ECO:0000256" key="7">
    <source>
        <dbReference type="PROSITE-ProRule" id="PRU01360"/>
    </source>
</evidence>
<name>A0A1W2CUS6_9SPHI</name>
<dbReference type="NCBIfam" id="TIGR04056">
    <property type="entry name" value="OMP_RagA_SusC"/>
    <property type="match status" value="1"/>
</dbReference>
<evidence type="ECO:0000256" key="4">
    <source>
        <dbReference type="ARBA" id="ARBA00022692"/>
    </source>
</evidence>
<dbReference type="InterPro" id="IPR008969">
    <property type="entry name" value="CarboxyPept-like_regulatory"/>
</dbReference>
<keyword evidence="5 7" id="KW-0472">Membrane</keyword>
<dbReference type="Pfam" id="PF13715">
    <property type="entry name" value="CarbopepD_reg_2"/>
    <property type="match status" value="1"/>
</dbReference>
<accession>A0A1W2CUS6</accession>
<dbReference type="SUPFAM" id="SSF56935">
    <property type="entry name" value="Porins"/>
    <property type="match status" value="1"/>
</dbReference>
<dbReference type="RefSeq" id="WP_084240010.1">
    <property type="nucleotide sequence ID" value="NZ_FWXT01000002.1"/>
</dbReference>
<dbReference type="OrthoDB" id="9768177at2"/>
<dbReference type="GO" id="GO:0009279">
    <property type="term" value="C:cell outer membrane"/>
    <property type="evidence" value="ECO:0007669"/>
    <property type="project" value="UniProtKB-SubCell"/>
</dbReference>
<evidence type="ECO:0000256" key="6">
    <source>
        <dbReference type="ARBA" id="ARBA00023237"/>
    </source>
</evidence>
<gene>
    <name evidence="9" type="ORF">SAMN04488524_3214</name>
</gene>
<dbReference type="Gene3D" id="2.170.130.10">
    <property type="entry name" value="TonB-dependent receptor, plug domain"/>
    <property type="match status" value="1"/>
</dbReference>